<evidence type="ECO:0000313" key="2">
    <source>
        <dbReference type="Proteomes" id="UP001267710"/>
    </source>
</evidence>
<name>A0ABU1IAQ0_9BURK</name>
<dbReference type="RefSeq" id="WP_309828384.1">
    <property type="nucleotide sequence ID" value="NZ_JAVIZX010000001.1"/>
</dbReference>
<dbReference type="EMBL" id="JAVIZX010000001">
    <property type="protein sequence ID" value="MDR6214291.1"/>
    <property type="molecule type" value="Genomic_DNA"/>
</dbReference>
<dbReference type="Proteomes" id="UP001267710">
    <property type="component" value="Unassembled WGS sequence"/>
</dbReference>
<comment type="caution">
    <text evidence="1">The sequence shown here is derived from an EMBL/GenBank/DDBJ whole genome shotgun (WGS) entry which is preliminary data.</text>
</comment>
<reference evidence="1 2" key="1">
    <citation type="submission" date="2023-08" db="EMBL/GenBank/DDBJ databases">
        <title>Functional and genomic diversity of the sorghum phyllosphere microbiome.</title>
        <authorList>
            <person name="Shade A."/>
        </authorList>
    </citation>
    <scope>NUCLEOTIDE SEQUENCE [LARGE SCALE GENOMIC DNA]</scope>
    <source>
        <strain evidence="1 2">SORGH_AS_0335</strain>
    </source>
</reference>
<keyword evidence="2" id="KW-1185">Reference proteome</keyword>
<organism evidence="1 2">
    <name type="scientific">Paracidovorax wautersii</name>
    <dbReference type="NCBI Taxonomy" id="1177982"/>
    <lineage>
        <taxon>Bacteria</taxon>
        <taxon>Pseudomonadati</taxon>
        <taxon>Pseudomonadota</taxon>
        <taxon>Betaproteobacteria</taxon>
        <taxon>Burkholderiales</taxon>
        <taxon>Comamonadaceae</taxon>
        <taxon>Paracidovorax</taxon>
    </lineage>
</organism>
<sequence length="93" mass="9938">MDLINAFRQLQAIDRTRPSLPGEHLAVAGLGLALIAVSLRSDRRGTAALQAATGGALLLRALRGTDYLTRLPEPRATPAWDSHLEDARALGLD</sequence>
<evidence type="ECO:0000313" key="1">
    <source>
        <dbReference type="EMBL" id="MDR6214291.1"/>
    </source>
</evidence>
<gene>
    <name evidence="1" type="ORF">QE399_001980</name>
</gene>
<proteinExistence type="predicted"/>
<protein>
    <submittedName>
        <fullName evidence="1">Uncharacterized protein</fullName>
    </submittedName>
</protein>
<accession>A0ABU1IAQ0</accession>